<sequence length="406" mass="45083">MTGQNNKAATRLNAIQGHLQPNQYDVAVIGLGALGSSAAYQAAKRGVSVVGFEQFEFGHVRGASHDTSRIVRMSYELPQYVSLARLAYKEWAKLEEAAKQKILTITGGIVIFDKNGLPSGKSWVKALESQGLPYELLNAEQANKRWPQFHIKDHEEVIYTANTGMVHAAKSVAAFQHQARAHGADLKEHTRVESITPERDGVVIETSKGRFRARKVILAGDAWTNKLLAPLGAEIPLLVTQEQVTYFKPTNPENYEPDRFPVWIRTGKKFYYGFPCYGESTIKAGVDNTPKYTTADTRDFVPDPDVLHDLSATMQDFMPDPGREALRTATCLYTLTPDRQFVIAPVPKHENIIVTLASGHGFKFSPAFGKVAAQLAIDGKTEQDISLFQYPTPEVLADPRRPKWTD</sequence>
<dbReference type="Proteomes" id="UP000660729">
    <property type="component" value="Unassembled WGS sequence"/>
</dbReference>
<gene>
    <name evidence="7" type="ORF">HII31_13531</name>
</gene>
<dbReference type="AlphaFoldDB" id="A0A8H6R847"/>
<keyword evidence="3" id="KW-0285">Flavoprotein</keyword>
<proteinExistence type="inferred from homology"/>
<dbReference type="InterPro" id="IPR036188">
    <property type="entry name" value="FAD/NAD-bd_sf"/>
</dbReference>
<organism evidence="7 8">
    <name type="scientific">Pseudocercospora fuligena</name>
    <dbReference type="NCBI Taxonomy" id="685502"/>
    <lineage>
        <taxon>Eukaryota</taxon>
        <taxon>Fungi</taxon>
        <taxon>Dikarya</taxon>
        <taxon>Ascomycota</taxon>
        <taxon>Pezizomycotina</taxon>
        <taxon>Dothideomycetes</taxon>
        <taxon>Dothideomycetidae</taxon>
        <taxon>Mycosphaerellales</taxon>
        <taxon>Mycosphaerellaceae</taxon>
        <taxon>Pseudocercospora</taxon>
    </lineage>
</organism>
<feature type="domain" description="FAD dependent oxidoreductase" evidence="6">
    <location>
        <begin position="25"/>
        <end position="375"/>
    </location>
</feature>
<protein>
    <submittedName>
        <fullName evidence="7">Monomeric sarcosine oxidase</fullName>
    </submittedName>
</protein>
<dbReference type="InterPro" id="IPR006076">
    <property type="entry name" value="FAD-dep_OxRdtase"/>
</dbReference>
<evidence type="ECO:0000256" key="5">
    <source>
        <dbReference type="ARBA" id="ARBA00023002"/>
    </source>
</evidence>
<dbReference type="Gene3D" id="3.50.50.60">
    <property type="entry name" value="FAD/NAD(P)-binding domain"/>
    <property type="match status" value="1"/>
</dbReference>
<comment type="similarity">
    <text evidence="2">Belongs to the MSOX/MTOX family.</text>
</comment>
<dbReference type="Pfam" id="PF01266">
    <property type="entry name" value="DAO"/>
    <property type="match status" value="1"/>
</dbReference>
<dbReference type="SUPFAM" id="SSF51905">
    <property type="entry name" value="FAD/NAD(P)-binding domain"/>
    <property type="match status" value="1"/>
</dbReference>
<keyword evidence="5" id="KW-0560">Oxidoreductase</keyword>
<dbReference type="PANTHER" id="PTHR10961:SF7">
    <property type="entry name" value="FAD DEPENDENT OXIDOREDUCTASE DOMAIN-CONTAINING PROTEIN"/>
    <property type="match status" value="1"/>
</dbReference>
<dbReference type="EMBL" id="JABCIY010000342">
    <property type="protein sequence ID" value="KAF7185256.1"/>
    <property type="molecule type" value="Genomic_DNA"/>
</dbReference>
<evidence type="ECO:0000256" key="3">
    <source>
        <dbReference type="ARBA" id="ARBA00022630"/>
    </source>
</evidence>
<dbReference type="GO" id="GO:0050660">
    <property type="term" value="F:flavin adenine dinucleotide binding"/>
    <property type="evidence" value="ECO:0007669"/>
    <property type="project" value="InterPro"/>
</dbReference>
<comment type="cofactor">
    <cofactor evidence="1">
        <name>FAD</name>
        <dbReference type="ChEBI" id="CHEBI:57692"/>
    </cofactor>
</comment>
<accession>A0A8H6R847</accession>
<reference evidence="7" key="1">
    <citation type="submission" date="2020-04" db="EMBL/GenBank/DDBJ databases">
        <title>Draft genome resource of the tomato pathogen Pseudocercospora fuligena.</title>
        <authorList>
            <person name="Zaccaron A."/>
        </authorList>
    </citation>
    <scope>NUCLEOTIDE SEQUENCE</scope>
    <source>
        <strain evidence="7">PF001</strain>
    </source>
</reference>
<dbReference type="GO" id="GO:0008115">
    <property type="term" value="F:sarcosine oxidase activity"/>
    <property type="evidence" value="ECO:0007669"/>
    <property type="project" value="TreeGrafter"/>
</dbReference>
<name>A0A8H6R847_9PEZI</name>
<keyword evidence="4" id="KW-0274">FAD</keyword>
<evidence type="ECO:0000256" key="4">
    <source>
        <dbReference type="ARBA" id="ARBA00022827"/>
    </source>
</evidence>
<keyword evidence="8" id="KW-1185">Reference proteome</keyword>
<dbReference type="Gene3D" id="3.30.9.10">
    <property type="entry name" value="D-Amino Acid Oxidase, subunit A, domain 2"/>
    <property type="match status" value="1"/>
</dbReference>
<evidence type="ECO:0000259" key="6">
    <source>
        <dbReference type="Pfam" id="PF01266"/>
    </source>
</evidence>
<dbReference type="OrthoDB" id="424974at2759"/>
<dbReference type="PANTHER" id="PTHR10961">
    <property type="entry name" value="PEROXISOMAL SARCOSINE OXIDASE"/>
    <property type="match status" value="1"/>
</dbReference>
<evidence type="ECO:0000256" key="1">
    <source>
        <dbReference type="ARBA" id="ARBA00001974"/>
    </source>
</evidence>
<dbReference type="InterPro" id="IPR045170">
    <property type="entry name" value="MTOX"/>
</dbReference>
<evidence type="ECO:0000313" key="8">
    <source>
        <dbReference type="Proteomes" id="UP000660729"/>
    </source>
</evidence>
<dbReference type="NCBIfam" id="NF008425">
    <property type="entry name" value="PRK11259.1"/>
    <property type="match status" value="1"/>
</dbReference>
<dbReference type="SUPFAM" id="SSF54373">
    <property type="entry name" value="FAD-linked reductases, C-terminal domain"/>
    <property type="match status" value="1"/>
</dbReference>
<evidence type="ECO:0000313" key="7">
    <source>
        <dbReference type="EMBL" id="KAF7185256.1"/>
    </source>
</evidence>
<comment type="caution">
    <text evidence="7">The sequence shown here is derived from an EMBL/GenBank/DDBJ whole genome shotgun (WGS) entry which is preliminary data.</text>
</comment>
<evidence type="ECO:0000256" key="2">
    <source>
        <dbReference type="ARBA" id="ARBA00010989"/>
    </source>
</evidence>